<keyword evidence="2" id="KW-0472">Membrane</keyword>
<evidence type="ECO:0000256" key="2">
    <source>
        <dbReference type="SAM" id="Phobius"/>
    </source>
</evidence>
<evidence type="ECO:0000313" key="4">
    <source>
        <dbReference type="Proteomes" id="UP000267821"/>
    </source>
</evidence>
<keyword evidence="2" id="KW-1133">Transmembrane helix</keyword>
<dbReference type="Proteomes" id="UP000267821">
    <property type="component" value="Unassembled WGS sequence"/>
</dbReference>
<protein>
    <submittedName>
        <fullName evidence="3">Uncharacterized protein</fullName>
    </submittedName>
</protein>
<dbReference type="AlphaFoldDB" id="A0A3N4M389"/>
<dbReference type="EMBL" id="ML121527">
    <property type="protein sequence ID" value="RPB29633.1"/>
    <property type="molecule type" value="Genomic_DNA"/>
</dbReference>
<feature type="transmembrane region" description="Helical" evidence="2">
    <location>
        <begin position="123"/>
        <end position="142"/>
    </location>
</feature>
<evidence type="ECO:0000313" key="3">
    <source>
        <dbReference type="EMBL" id="RPB29633.1"/>
    </source>
</evidence>
<organism evidence="3 4">
    <name type="scientific">Terfezia boudieri ATCC MYA-4762</name>
    <dbReference type="NCBI Taxonomy" id="1051890"/>
    <lineage>
        <taxon>Eukaryota</taxon>
        <taxon>Fungi</taxon>
        <taxon>Dikarya</taxon>
        <taxon>Ascomycota</taxon>
        <taxon>Pezizomycotina</taxon>
        <taxon>Pezizomycetes</taxon>
        <taxon>Pezizales</taxon>
        <taxon>Pezizaceae</taxon>
        <taxon>Terfezia</taxon>
    </lineage>
</organism>
<keyword evidence="4" id="KW-1185">Reference proteome</keyword>
<name>A0A3N4M389_9PEZI</name>
<dbReference type="InParanoid" id="A0A3N4M389"/>
<keyword evidence="2" id="KW-0812">Transmembrane</keyword>
<accession>A0A3N4M389</accession>
<proteinExistence type="predicted"/>
<gene>
    <name evidence="3" type="ORF">L211DRAFT_31201</name>
</gene>
<sequence length="177" mass="19003">MLLPTNGNTLPSAGACVSFSSSFPPCTHPGSGRYGPIQVPPHSHPTALASNTDSSLQNQPLPGLVPKDIFLPSQARTVIVLSSRIHPAVPQDTVERVLRYAAFKPQTSGYFGWALAEMEGTDVVSYTICTCTTVIFVFAFLFSPVGQPLENYLGSYTNQNTSKCKIPSVVSHFNEIG</sequence>
<reference evidence="3 4" key="1">
    <citation type="journal article" date="2018" name="Nat. Ecol. Evol.">
        <title>Pezizomycetes genomes reveal the molecular basis of ectomycorrhizal truffle lifestyle.</title>
        <authorList>
            <person name="Murat C."/>
            <person name="Payen T."/>
            <person name="Noel B."/>
            <person name="Kuo A."/>
            <person name="Morin E."/>
            <person name="Chen J."/>
            <person name="Kohler A."/>
            <person name="Krizsan K."/>
            <person name="Balestrini R."/>
            <person name="Da Silva C."/>
            <person name="Montanini B."/>
            <person name="Hainaut M."/>
            <person name="Levati E."/>
            <person name="Barry K.W."/>
            <person name="Belfiori B."/>
            <person name="Cichocki N."/>
            <person name="Clum A."/>
            <person name="Dockter R.B."/>
            <person name="Fauchery L."/>
            <person name="Guy J."/>
            <person name="Iotti M."/>
            <person name="Le Tacon F."/>
            <person name="Lindquist E.A."/>
            <person name="Lipzen A."/>
            <person name="Malagnac F."/>
            <person name="Mello A."/>
            <person name="Molinier V."/>
            <person name="Miyauchi S."/>
            <person name="Poulain J."/>
            <person name="Riccioni C."/>
            <person name="Rubini A."/>
            <person name="Sitrit Y."/>
            <person name="Splivallo R."/>
            <person name="Traeger S."/>
            <person name="Wang M."/>
            <person name="Zifcakova L."/>
            <person name="Wipf D."/>
            <person name="Zambonelli A."/>
            <person name="Paolocci F."/>
            <person name="Nowrousian M."/>
            <person name="Ottonello S."/>
            <person name="Baldrian P."/>
            <person name="Spatafora J.W."/>
            <person name="Henrissat B."/>
            <person name="Nagy L.G."/>
            <person name="Aury J.M."/>
            <person name="Wincker P."/>
            <person name="Grigoriev I.V."/>
            <person name="Bonfante P."/>
            <person name="Martin F.M."/>
        </authorList>
    </citation>
    <scope>NUCLEOTIDE SEQUENCE [LARGE SCALE GENOMIC DNA]</scope>
    <source>
        <strain evidence="3 4">ATCC MYA-4762</strain>
    </source>
</reference>
<feature type="region of interest" description="Disordered" evidence="1">
    <location>
        <begin position="31"/>
        <end position="55"/>
    </location>
</feature>
<evidence type="ECO:0000256" key="1">
    <source>
        <dbReference type="SAM" id="MobiDB-lite"/>
    </source>
</evidence>